<dbReference type="InterPro" id="IPR011009">
    <property type="entry name" value="Kinase-like_dom_sf"/>
</dbReference>
<dbReference type="PANTHER" id="PTHR48005">
    <property type="entry name" value="LEUCINE RICH REPEAT KINASE 2"/>
    <property type="match status" value="1"/>
</dbReference>
<dbReference type="GO" id="GO:0004674">
    <property type="term" value="F:protein serine/threonine kinase activity"/>
    <property type="evidence" value="ECO:0007669"/>
    <property type="project" value="UniProtKB-KW"/>
</dbReference>
<feature type="domain" description="Protein kinase" evidence="9">
    <location>
        <begin position="1"/>
        <end position="87"/>
    </location>
</feature>
<accession>A0A2P2QY42</accession>
<dbReference type="InterPro" id="IPR000719">
    <property type="entry name" value="Prot_kinase_dom"/>
</dbReference>
<evidence type="ECO:0000256" key="7">
    <source>
        <dbReference type="ARBA" id="ARBA00047899"/>
    </source>
</evidence>
<reference evidence="10" key="1">
    <citation type="submission" date="2018-02" db="EMBL/GenBank/DDBJ databases">
        <title>Rhizophora mucronata_Transcriptome.</title>
        <authorList>
            <person name="Meera S.P."/>
            <person name="Sreeshan A."/>
            <person name="Augustine A."/>
        </authorList>
    </citation>
    <scope>NUCLEOTIDE SEQUENCE</scope>
    <source>
        <tissue evidence="10">Leaf</tissue>
    </source>
</reference>
<comment type="catalytic activity">
    <reaction evidence="7">
        <text>L-threonyl-[protein] + ATP = O-phospho-L-threonyl-[protein] + ADP + H(+)</text>
        <dbReference type="Rhea" id="RHEA:46608"/>
        <dbReference type="Rhea" id="RHEA-COMP:11060"/>
        <dbReference type="Rhea" id="RHEA-COMP:11605"/>
        <dbReference type="ChEBI" id="CHEBI:15378"/>
        <dbReference type="ChEBI" id="CHEBI:30013"/>
        <dbReference type="ChEBI" id="CHEBI:30616"/>
        <dbReference type="ChEBI" id="CHEBI:61977"/>
        <dbReference type="ChEBI" id="CHEBI:456216"/>
        <dbReference type="EC" id="2.7.11.1"/>
    </reaction>
</comment>
<dbReference type="InterPro" id="IPR051420">
    <property type="entry name" value="Ser_Thr_Kinases_DiverseReg"/>
</dbReference>
<dbReference type="SUPFAM" id="SSF56112">
    <property type="entry name" value="Protein kinase-like (PK-like)"/>
    <property type="match status" value="1"/>
</dbReference>
<evidence type="ECO:0000256" key="6">
    <source>
        <dbReference type="ARBA" id="ARBA00022840"/>
    </source>
</evidence>
<dbReference type="PANTHER" id="PTHR48005:SF70">
    <property type="entry name" value="MDIS1-INTERACTING RECEPTOR LIKE KINASE 2-LIKE"/>
    <property type="match status" value="1"/>
</dbReference>
<keyword evidence="2" id="KW-0723">Serine/threonine-protein kinase</keyword>
<dbReference type="AlphaFoldDB" id="A0A2P2QY42"/>
<name>A0A2P2QY42_RHIMU</name>
<evidence type="ECO:0000313" key="10">
    <source>
        <dbReference type="EMBL" id="MBX71821.1"/>
    </source>
</evidence>
<proteinExistence type="predicted"/>
<sequence>MACALSDIHHDCSPPIIHRDILGNNVLLDFDNEAHVSEFGTARLLMPDSSNCTSFAGTFGHTAPELAYRMKMDETCDLYSFGVELKC</sequence>
<dbReference type="GO" id="GO:0005524">
    <property type="term" value="F:ATP binding"/>
    <property type="evidence" value="ECO:0007669"/>
    <property type="project" value="UniProtKB-KW"/>
</dbReference>
<dbReference type="Pfam" id="PF00069">
    <property type="entry name" value="Pkinase"/>
    <property type="match status" value="1"/>
</dbReference>
<dbReference type="EC" id="2.7.11.1" evidence="1"/>
<evidence type="ECO:0000256" key="5">
    <source>
        <dbReference type="ARBA" id="ARBA00022777"/>
    </source>
</evidence>
<evidence type="ECO:0000259" key="9">
    <source>
        <dbReference type="PROSITE" id="PS50011"/>
    </source>
</evidence>
<dbReference type="EMBL" id="GGEC01091337">
    <property type="protein sequence ID" value="MBX71821.1"/>
    <property type="molecule type" value="Transcribed_RNA"/>
</dbReference>
<comment type="catalytic activity">
    <reaction evidence="8">
        <text>L-seryl-[protein] + ATP = O-phospho-L-seryl-[protein] + ADP + H(+)</text>
        <dbReference type="Rhea" id="RHEA:17989"/>
        <dbReference type="Rhea" id="RHEA-COMP:9863"/>
        <dbReference type="Rhea" id="RHEA-COMP:11604"/>
        <dbReference type="ChEBI" id="CHEBI:15378"/>
        <dbReference type="ChEBI" id="CHEBI:29999"/>
        <dbReference type="ChEBI" id="CHEBI:30616"/>
        <dbReference type="ChEBI" id="CHEBI:83421"/>
        <dbReference type="ChEBI" id="CHEBI:456216"/>
        <dbReference type="EC" id="2.7.11.1"/>
    </reaction>
</comment>
<evidence type="ECO:0000256" key="8">
    <source>
        <dbReference type="ARBA" id="ARBA00048679"/>
    </source>
</evidence>
<keyword evidence="5" id="KW-0418">Kinase</keyword>
<keyword evidence="4" id="KW-0547">Nucleotide-binding</keyword>
<evidence type="ECO:0000256" key="1">
    <source>
        <dbReference type="ARBA" id="ARBA00012513"/>
    </source>
</evidence>
<evidence type="ECO:0000256" key="2">
    <source>
        <dbReference type="ARBA" id="ARBA00022527"/>
    </source>
</evidence>
<evidence type="ECO:0000256" key="4">
    <source>
        <dbReference type="ARBA" id="ARBA00022741"/>
    </source>
</evidence>
<protein>
    <recommendedName>
        <fullName evidence="1">non-specific serine/threonine protein kinase</fullName>
        <ecNumber evidence="1">2.7.11.1</ecNumber>
    </recommendedName>
</protein>
<evidence type="ECO:0000256" key="3">
    <source>
        <dbReference type="ARBA" id="ARBA00022679"/>
    </source>
</evidence>
<dbReference type="PROSITE" id="PS50011">
    <property type="entry name" value="PROTEIN_KINASE_DOM"/>
    <property type="match status" value="1"/>
</dbReference>
<dbReference type="Gene3D" id="1.10.510.10">
    <property type="entry name" value="Transferase(Phosphotransferase) domain 1"/>
    <property type="match status" value="1"/>
</dbReference>
<organism evidence="10">
    <name type="scientific">Rhizophora mucronata</name>
    <name type="common">Asiatic mangrove</name>
    <dbReference type="NCBI Taxonomy" id="61149"/>
    <lineage>
        <taxon>Eukaryota</taxon>
        <taxon>Viridiplantae</taxon>
        <taxon>Streptophyta</taxon>
        <taxon>Embryophyta</taxon>
        <taxon>Tracheophyta</taxon>
        <taxon>Spermatophyta</taxon>
        <taxon>Magnoliopsida</taxon>
        <taxon>eudicotyledons</taxon>
        <taxon>Gunneridae</taxon>
        <taxon>Pentapetalae</taxon>
        <taxon>rosids</taxon>
        <taxon>fabids</taxon>
        <taxon>Malpighiales</taxon>
        <taxon>Rhizophoraceae</taxon>
        <taxon>Rhizophora</taxon>
    </lineage>
</organism>
<keyword evidence="3" id="KW-0808">Transferase</keyword>
<keyword evidence="6" id="KW-0067">ATP-binding</keyword>